<dbReference type="KEGG" id="otm:OSB_27460"/>
<sequence>MSPLWANKTHLWLRAALSTSEVEGLRAVGGVEGAAGRRLTVDNATSAAIKPVTQAITPHFRDFKPVRMVSFSKTNDANWQVPWHQDRVILVRDRMNVSGFTNWSNKVGQWHCQPPSDVLEDMLFVRVFLDSCDAQSGGMEFAVGSHANGIVPASEAATNADRFPTSIETAEAGDILVLPMLTLHRSVPAKAPNGRHVLRLDFARSALPEPMLWSDFK</sequence>
<dbReference type="SUPFAM" id="SSF51197">
    <property type="entry name" value="Clavaminate synthase-like"/>
    <property type="match status" value="1"/>
</dbReference>
<keyword evidence="2" id="KW-1185">Reference proteome</keyword>
<evidence type="ECO:0000313" key="2">
    <source>
        <dbReference type="Proteomes" id="UP000067444"/>
    </source>
</evidence>
<dbReference type="Proteomes" id="UP000067444">
    <property type="component" value="Chromosome"/>
</dbReference>
<name>A0A0K0Y8N1_9RHOB</name>
<dbReference type="Gene3D" id="2.60.120.620">
    <property type="entry name" value="q2cbj1_9rhob like domain"/>
    <property type="match status" value="1"/>
</dbReference>
<dbReference type="Pfam" id="PF05721">
    <property type="entry name" value="PhyH"/>
    <property type="match status" value="1"/>
</dbReference>
<evidence type="ECO:0000313" key="1">
    <source>
        <dbReference type="EMBL" id="AKS47270.1"/>
    </source>
</evidence>
<dbReference type="STRING" id="1458307.OSB_27460"/>
<dbReference type="InterPro" id="IPR008775">
    <property type="entry name" value="Phytyl_CoA_dOase-like"/>
</dbReference>
<dbReference type="AlphaFoldDB" id="A0A0K0Y8N1"/>
<proteinExistence type="predicted"/>
<accession>A0A0K0Y8N1</accession>
<organism evidence="1 2">
    <name type="scientific">Octadecabacter temperatus</name>
    <dbReference type="NCBI Taxonomy" id="1458307"/>
    <lineage>
        <taxon>Bacteria</taxon>
        <taxon>Pseudomonadati</taxon>
        <taxon>Pseudomonadota</taxon>
        <taxon>Alphaproteobacteria</taxon>
        <taxon>Rhodobacterales</taxon>
        <taxon>Roseobacteraceae</taxon>
        <taxon>Octadecabacter</taxon>
    </lineage>
</organism>
<protein>
    <submittedName>
        <fullName evidence="1">Uncharacterized protein</fullName>
    </submittedName>
</protein>
<dbReference type="EMBL" id="CP012160">
    <property type="protein sequence ID" value="AKS47270.1"/>
    <property type="molecule type" value="Genomic_DNA"/>
</dbReference>
<gene>
    <name evidence="1" type="ORF">OSB_27460</name>
</gene>
<reference evidence="1 2" key="1">
    <citation type="journal article" date="2015" name="Genome Announc.">
        <title>Closed Genome Sequence of Octadecabacter temperatus SB1, the First Mesophilic Species of the Genus Octadecabacter.</title>
        <authorList>
            <person name="Voget S."/>
            <person name="Billerbeck S."/>
            <person name="Simon M."/>
            <person name="Daniel R."/>
        </authorList>
    </citation>
    <scope>NUCLEOTIDE SEQUENCE [LARGE SCALE GENOMIC DNA]</scope>
    <source>
        <strain evidence="1 2">SB1</strain>
    </source>
</reference>
<dbReference type="GO" id="GO:0016706">
    <property type="term" value="F:2-oxoglutarate-dependent dioxygenase activity"/>
    <property type="evidence" value="ECO:0007669"/>
    <property type="project" value="UniProtKB-ARBA"/>
</dbReference>